<dbReference type="Proteomes" id="UP000306825">
    <property type="component" value="Chromosome"/>
</dbReference>
<dbReference type="RefSeq" id="WP_138322765.1">
    <property type="nucleotide sequence ID" value="NZ_CP040463.1"/>
</dbReference>
<name>A0ABX5VA98_9BACT</name>
<proteinExistence type="predicted"/>
<organism evidence="1 2">
    <name type="scientific">Caminibacter mediatlanticus TB-2</name>
    <dbReference type="NCBI Taxonomy" id="391592"/>
    <lineage>
        <taxon>Bacteria</taxon>
        <taxon>Pseudomonadati</taxon>
        <taxon>Campylobacterota</taxon>
        <taxon>Epsilonproteobacteria</taxon>
        <taxon>Nautiliales</taxon>
        <taxon>Nautiliaceae</taxon>
        <taxon>Caminibacter</taxon>
    </lineage>
</organism>
<evidence type="ECO:0000313" key="1">
    <source>
        <dbReference type="EMBL" id="QCT93774.1"/>
    </source>
</evidence>
<protein>
    <submittedName>
        <fullName evidence="1">Uncharacterized protein</fullName>
    </submittedName>
</protein>
<sequence>MKNTRSIILDSEYIVRDIEGVGMLLQMVSSELYSNGDISKRDYLAIQVLVDKLLGDIAPRTNELIEASYSLLKAQK</sequence>
<reference evidence="1 2" key="1">
    <citation type="submission" date="2019-05" db="EMBL/GenBank/DDBJ databases">
        <title>A comparative analysis of the Nautiliaceae.</title>
        <authorList>
            <person name="Grosche A."/>
            <person name="Smedile F."/>
            <person name="Vetriani C."/>
        </authorList>
    </citation>
    <scope>NUCLEOTIDE SEQUENCE [LARGE SCALE GENOMIC DNA]</scope>
    <source>
        <strain evidence="1 2">TB-2</strain>
    </source>
</reference>
<keyword evidence="2" id="KW-1185">Reference proteome</keyword>
<accession>A0ABX5VA98</accession>
<gene>
    <name evidence="1" type="ORF">FE773_00845</name>
</gene>
<evidence type="ECO:0000313" key="2">
    <source>
        <dbReference type="Proteomes" id="UP000306825"/>
    </source>
</evidence>
<dbReference type="EMBL" id="CP040463">
    <property type="protein sequence ID" value="QCT93774.1"/>
    <property type="molecule type" value="Genomic_DNA"/>
</dbReference>